<name>A0ABU6P3Y2_9BACI</name>
<dbReference type="CDD" id="cd01335">
    <property type="entry name" value="Radical_SAM"/>
    <property type="match status" value="1"/>
</dbReference>
<feature type="domain" description="Radical SAM core" evidence="15">
    <location>
        <begin position="120"/>
        <end position="332"/>
    </location>
</feature>
<evidence type="ECO:0000256" key="14">
    <source>
        <dbReference type="SAM" id="MobiDB-lite"/>
    </source>
</evidence>
<comment type="similarity">
    <text evidence="4">Belongs to the radical SAM superfamily. KamA family.</text>
</comment>
<evidence type="ECO:0000256" key="7">
    <source>
        <dbReference type="ARBA" id="ARBA00022485"/>
    </source>
</evidence>
<dbReference type="InterPro" id="IPR025895">
    <property type="entry name" value="LAM_C_dom"/>
</dbReference>
<keyword evidence="8" id="KW-0949">S-adenosyl-L-methionine</keyword>
<dbReference type="Gene3D" id="6.10.140.1170">
    <property type="match status" value="1"/>
</dbReference>
<evidence type="ECO:0000259" key="15">
    <source>
        <dbReference type="PROSITE" id="PS51918"/>
    </source>
</evidence>
<evidence type="ECO:0000313" key="17">
    <source>
        <dbReference type="Proteomes" id="UP001342826"/>
    </source>
</evidence>
<reference evidence="16 17" key="1">
    <citation type="submission" date="2023-03" db="EMBL/GenBank/DDBJ databases">
        <title>Bacillus Genome Sequencing.</title>
        <authorList>
            <person name="Dunlap C."/>
        </authorList>
    </citation>
    <scope>NUCLEOTIDE SEQUENCE [LARGE SCALE GENOMIC DNA]</scope>
    <source>
        <strain evidence="16 17">NRS-1717</strain>
    </source>
</reference>
<evidence type="ECO:0000313" key="16">
    <source>
        <dbReference type="EMBL" id="MED4404059.1"/>
    </source>
</evidence>
<gene>
    <name evidence="16" type="primary">ablA</name>
    <name evidence="16" type="ORF">P9271_22495</name>
</gene>
<feature type="region of interest" description="Disordered" evidence="14">
    <location>
        <begin position="432"/>
        <end position="453"/>
    </location>
</feature>
<dbReference type="InterPro" id="IPR013785">
    <property type="entry name" value="Aldolase_TIM"/>
</dbReference>
<dbReference type="Proteomes" id="UP001342826">
    <property type="component" value="Unassembled WGS sequence"/>
</dbReference>
<dbReference type="GO" id="GO:0050066">
    <property type="term" value="F:L-lysine 2,3-aminomutase activity"/>
    <property type="evidence" value="ECO:0007669"/>
    <property type="project" value="UniProtKB-EC"/>
</dbReference>
<dbReference type="PANTHER" id="PTHR30538">
    <property type="entry name" value="LYSINE 2,3-AMINOMUTASE-RELATED"/>
    <property type="match status" value="1"/>
</dbReference>
<dbReference type="PANTHER" id="PTHR30538:SF1">
    <property type="entry name" value="L-LYSINE 2,3-AMINOMUTASE"/>
    <property type="match status" value="1"/>
</dbReference>
<organism evidence="16 17">
    <name type="scientific">Metabacillus fastidiosus</name>
    <dbReference type="NCBI Taxonomy" id="1458"/>
    <lineage>
        <taxon>Bacteria</taxon>
        <taxon>Bacillati</taxon>
        <taxon>Bacillota</taxon>
        <taxon>Bacilli</taxon>
        <taxon>Bacillales</taxon>
        <taxon>Bacillaceae</taxon>
        <taxon>Metabacillus</taxon>
    </lineage>
</organism>
<dbReference type="SFLD" id="SFLDS00029">
    <property type="entry name" value="Radical_SAM"/>
    <property type="match status" value="1"/>
</dbReference>
<evidence type="ECO:0000256" key="9">
    <source>
        <dbReference type="ARBA" id="ARBA00022723"/>
    </source>
</evidence>
<dbReference type="InterPro" id="IPR007197">
    <property type="entry name" value="rSAM"/>
</dbReference>
<evidence type="ECO:0000256" key="1">
    <source>
        <dbReference type="ARBA" id="ARBA00000911"/>
    </source>
</evidence>
<evidence type="ECO:0000256" key="5">
    <source>
        <dbReference type="ARBA" id="ARBA00012144"/>
    </source>
</evidence>
<dbReference type="SFLD" id="SFLDG01070">
    <property type="entry name" value="PLP-dependent"/>
    <property type="match status" value="1"/>
</dbReference>
<keyword evidence="10" id="KW-0663">Pyridoxal phosphate</keyword>
<comment type="cofactor">
    <cofactor evidence="3">
        <name>[4Fe-4S] cluster</name>
        <dbReference type="ChEBI" id="CHEBI:49883"/>
    </cofactor>
</comment>
<evidence type="ECO:0000256" key="3">
    <source>
        <dbReference type="ARBA" id="ARBA00001966"/>
    </source>
</evidence>
<dbReference type="SUPFAM" id="SSF102114">
    <property type="entry name" value="Radical SAM enzymes"/>
    <property type="match status" value="1"/>
</dbReference>
<dbReference type="EMBL" id="JARTFS010000023">
    <property type="protein sequence ID" value="MED4404059.1"/>
    <property type="molecule type" value="Genomic_DNA"/>
</dbReference>
<evidence type="ECO:0000256" key="12">
    <source>
        <dbReference type="ARBA" id="ARBA00023014"/>
    </source>
</evidence>
<dbReference type="InterPro" id="IPR058240">
    <property type="entry name" value="rSAM_sf"/>
</dbReference>
<dbReference type="Gene3D" id="3.20.20.70">
    <property type="entry name" value="Aldolase class I"/>
    <property type="match status" value="1"/>
</dbReference>
<comment type="cofactor">
    <cofactor evidence="2">
        <name>pyridoxal 5'-phosphate</name>
        <dbReference type="ChEBI" id="CHEBI:597326"/>
    </cofactor>
</comment>
<dbReference type="PROSITE" id="PS51918">
    <property type="entry name" value="RADICAL_SAM"/>
    <property type="match status" value="1"/>
</dbReference>
<evidence type="ECO:0000256" key="6">
    <source>
        <dbReference type="ARBA" id="ARBA00022363"/>
    </source>
</evidence>
<evidence type="ECO:0000256" key="10">
    <source>
        <dbReference type="ARBA" id="ARBA00022898"/>
    </source>
</evidence>
<proteinExistence type="inferred from homology"/>
<dbReference type="Pfam" id="PF04055">
    <property type="entry name" value="Radical_SAM"/>
    <property type="match status" value="1"/>
</dbReference>
<dbReference type="NCBIfam" id="TIGR03820">
    <property type="entry name" value="lys_2_3_AblA"/>
    <property type="match status" value="1"/>
</dbReference>
<dbReference type="Pfam" id="PF12544">
    <property type="entry name" value="LAM_C"/>
    <property type="match status" value="1"/>
</dbReference>
<comment type="caution">
    <text evidence="16">The sequence shown here is derived from an EMBL/GenBank/DDBJ whole genome shotgun (WGS) entry which is preliminary data.</text>
</comment>
<evidence type="ECO:0000256" key="11">
    <source>
        <dbReference type="ARBA" id="ARBA00023004"/>
    </source>
</evidence>
<keyword evidence="17" id="KW-1185">Reference proteome</keyword>
<keyword evidence="9" id="KW-0479">Metal-binding</keyword>
<dbReference type="PIRSF" id="PIRSF004911">
    <property type="entry name" value="DUF160"/>
    <property type="match status" value="1"/>
</dbReference>
<dbReference type="Gene3D" id="6.20.120.40">
    <property type="match status" value="1"/>
</dbReference>
<evidence type="ECO:0000256" key="8">
    <source>
        <dbReference type="ARBA" id="ARBA00022691"/>
    </source>
</evidence>
<evidence type="ECO:0000256" key="4">
    <source>
        <dbReference type="ARBA" id="ARBA00008703"/>
    </source>
</evidence>
<keyword evidence="7" id="KW-0004">4Fe-4S</keyword>
<dbReference type="InterPro" id="IPR003739">
    <property type="entry name" value="Lys_aminomutase/Glu_NH3_mut"/>
</dbReference>
<protein>
    <recommendedName>
        <fullName evidence="6">L-lysine 2,3-aminomutase</fullName>
        <ecNumber evidence="5">5.4.3.2</ecNumber>
    </recommendedName>
</protein>
<comment type="catalytic activity">
    <reaction evidence="1">
        <text>L-lysine = (3S)-3,6-diaminohexanoate</text>
        <dbReference type="Rhea" id="RHEA:19177"/>
        <dbReference type="ChEBI" id="CHEBI:32551"/>
        <dbReference type="ChEBI" id="CHEBI:57434"/>
        <dbReference type="EC" id="5.4.3.2"/>
    </reaction>
</comment>
<dbReference type="EC" id="5.4.3.2" evidence="5"/>
<evidence type="ECO:0000256" key="13">
    <source>
        <dbReference type="ARBA" id="ARBA00023235"/>
    </source>
</evidence>
<dbReference type="NCBIfam" id="TIGR00238">
    <property type="entry name" value="KamA family radical SAM protein"/>
    <property type="match status" value="1"/>
</dbReference>
<keyword evidence="12" id="KW-0411">Iron-sulfur</keyword>
<dbReference type="RefSeq" id="WP_328015970.1">
    <property type="nucleotide sequence ID" value="NZ_JARTFS010000023.1"/>
</dbReference>
<keyword evidence="11" id="KW-0408">Iron</keyword>
<dbReference type="SFLD" id="SFLDF00283">
    <property type="entry name" value="L-lysine_2_3-aminomutase_(LAM"/>
    <property type="match status" value="1"/>
</dbReference>
<sequence>MKFDLYKPSRHWKEFDLWKNVTDEEWNDWLWQLTHTIRTLDDLKKVINLTKEEEEGVKIATKTIPLNITPYYAWLMNPDDPRCPVRMQSVPISKEMYKTKYDLEDPLHEDEDSPVPGLTHRYPDRVLFLVTNQCSMYCRYCTRRRFSGQIGMGVPKKQMDAAIDYIRNTSEVRDVLISGGDGLLINDQILEYILKNLRAIPHVEIIRIGTRAPVVFPQRITDNLCNILKKYHPVWLNTHFNTSIEITEEAKEACEKLVNAGVPVGNQAVILAGINDSVGIMKKLMHDLVKIRVRPYYIYQCDLSEGIGHFRAPISKGLEIMEGLRGHTSGYAVPQFVVDAPGGGGKISLQPNYIISQSPDKIILRNFEGVITSYPEPENYIPGRAEEYFDSVYNDRDREQKTSKIGIAGIFEETHLTITPNNLNRLKRRETYETDPSHTTLKDRREKRDEMKERKYKKELEKYETKDGEGS</sequence>
<dbReference type="InterPro" id="IPR022459">
    <property type="entry name" value="Lysine_aminomutase"/>
</dbReference>
<accession>A0ABU6P3Y2</accession>
<evidence type="ECO:0000256" key="2">
    <source>
        <dbReference type="ARBA" id="ARBA00001933"/>
    </source>
</evidence>
<keyword evidence="13 16" id="KW-0413">Isomerase</keyword>